<dbReference type="HOGENOM" id="CLU_1914579_0_0_9"/>
<dbReference type="Proteomes" id="UP000004067">
    <property type="component" value="Unassembled WGS sequence"/>
</dbReference>
<accession>F5RJK1</accession>
<reference evidence="1 2" key="1">
    <citation type="submission" date="2011-04" db="EMBL/GenBank/DDBJ databases">
        <authorList>
            <person name="Muzny D."/>
            <person name="Qin X."/>
            <person name="Deng J."/>
            <person name="Jiang H."/>
            <person name="Liu Y."/>
            <person name="Qu J."/>
            <person name="Song X.-Z."/>
            <person name="Zhang L."/>
            <person name="Thornton R."/>
            <person name="Coyle M."/>
            <person name="Francisco L."/>
            <person name="Jackson L."/>
            <person name="Javaid M."/>
            <person name="Korchina V."/>
            <person name="Kovar C."/>
            <person name="Mata R."/>
            <person name="Mathew T."/>
            <person name="Ngo R."/>
            <person name="Nguyen L."/>
            <person name="Nguyen N."/>
            <person name="Okwuonu G."/>
            <person name="Ongeri F."/>
            <person name="Pham C."/>
            <person name="Simmons D."/>
            <person name="Wilczek-Boney K."/>
            <person name="Hale W."/>
            <person name="Jakkamsetti A."/>
            <person name="Pham P."/>
            <person name="Ruth R."/>
            <person name="San Lucas F."/>
            <person name="Warren J."/>
            <person name="Zhang J."/>
            <person name="Zhao Z."/>
            <person name="Zhou C."/>
            <person name="Zhu D."/>
            <person name="Lee S."/>
            <person name="Bess C."/>
            <person name="Blankenburg K."/>
            <person name="Forbes L."/>
            <person name="Fu Q."/>
            <person name="Gubbala S."/>
            <person name="Hirani K."/>
            <person name="Jayaseelan J.C."/>
            <person name="Lara F."/>
            <person name="Munidasa M."/>
            <person name="Palculict T."/>
            <person name="Patil S."/>
            <person name="Pu L.-L."/>
            <person name="Saada N."/>
            <person name="Tang L."/>
            <person name="Weissenberger G."/>
            <person name="Zhu Y."/>
            <person name="Hemphill L."/>
            <person name="Shang Y."/>
            <person name="Youmans B."/>
            <person name="Ayvaz T."/>
            <person name="Ross M."/>
            <person name="Santibanez J."/>
            <person name="Aqrawi P."/>
            <person name="Gross S."/>
            <person name="Joshi V."/>
            <person name="Fowler G."/>
            <person name="Nazareth L."/>
            <person name="Reid J."/>
            <person name="Worley K."/>
            <person name="Petrosino J."/>
            <person name="Highlander S."/>
            <person name="Gibbs R."/>
        </authorList>
    </citation>
    <scope>NUCLEOTIDE SEQUENCE [LARGE SCALE GENOMIC DNA]</scope>
    <source>
        <strain evidence="1 2">DSM 2778</strain>
    </source>
</reference>
<dbReference type="STRING" id="888060.HMPREF9081_0436"/>
<sequence length="139" mass="15753">MVKILLYMRNREMMNMQMRRFLALLLILMSLLVTSGCGDDKYVTLVKGGTLQMAPDVKIGKAFDNFFGNTKWKSFESTDGKRVVEFVGDCTWNNKEAECCVQFIILSDTTFELGAVTINDVEMNRLESMGIVNKALTDK</sequence>
<proteinExistence type="predicted"/>
<comment type="caution">
    <text evidence="1">The sequence shown here is derived from an EMBL/GenBank/DDBJ whole genome shotgun (WGS) entry which is preliminary data.</text>
</comment>
<dbReference type="eggNOG" id="ENOG5033CTQ">
    <property type="taxonomic scope" value="Bacteria"/>
</dbReference>
<evidence type="ECO:0000313" key="1">
    <source>
        <dbReference type="EMBL" id="EGK61652.1"/>
    </source>
</evidence>
<dbReference type="AlphaFoldDB" id="F5RJK1"/>
<evidence type="ECO:0000313" key="2">
    <source>
        <dbReference type="Proteomes" id="UP000004067"/>
    </source>
</evidence>
<gene>
    <name evidence="1" type="ORF">HMPREF9081_0436</name>
</gene>
<organism evidence="1 2">
    <name type="scientific">Centipeda periodontii DSM 2778</name>
    <dbReference type="NCBI Taxonomy" id="888060"/>
    <lineage>
        <taxon>Bacteria</taxon>
        <taxon>Bacillati</taxon>
        <taxon>Bacillota</taxon>
        <taxon>Negativicutes</taxon>
        <taxon>Selenomonadales</taxon>
        <taxon>Selenomonadaceae</taxon>
        <taxon>Centipeda</taxon>
    </lineage>
</organism>
<name>F5RJK1_9FIRM</name>
<protein>
    <submittedName>
        <fullName evidence="1">Uncharacterized protein</fullName>
    </submittedName>
</protein>
<dbReference type="EMBL" id="AFHQ01000012">
    <property type="protein sequence ID" value="EGK61652.1"/>
    <property type="molecule type" value="Genomic_DNA"/>
</dbReference>
<keyword evidence="2" id="KW-1185">Reference proteome</keyword>